<dbReference type="EMBL" id="CAVMJV010000007">
    <property type="protein sequence ID" value="CAK5033779.1"/>
    <property type="molecule type" value="Genomic_DNA"/>
</dbReference>
<accession>A0ACB0Y786</accession>
<name>A0ACB0Y786_MELEN</name>
<reference evidence="1" key="1">
    <citation type="submission" date="2023-11" db="EMBL/GenBank/DDBJ databases">
        <authorList>
            <person name="Poullet M."/>
        </authorList>
    </citation>
    <scope>NUCLEOTIDE SEQUENCE</scope>
    <source>
        <strain evidence="1">E1834</strain>
    </source>
</reference>
<comment type="caution">
    <text evidence="1">The sequence shown here is derived from an EMBL/GenBank/DDBJ whole genome shotgun (WGS) entry which is preliminary data.</text>
</comment>
<dbReference type="Proteomes" id="UP001497535">
    <property type="component" value="Unassembled WGS sequence"/>
</dbReference>
<proteinExistence type="predicted"/>
<gene>
    <name evidence="1" type="ORF">MENTE1834_LOCUS8229</name>
</gene>
<protein>
    <submittedName>
        <fullName evidence="1">Uncharacterized protein</fullName>
    </submittedName>
</protein>
<organism evidence="1 2">
    <name type="scientific">Meloidogyne enterolobii</name>
    <name type="common">Root-knot nematode worm</name>
    <name type="synonym">Meloidogyne mayaguensis</name>
    <dbReference type="NCBI Taxonomy" id="390850"/>
    <lineage>
        <taxon>Eukaryota</taxon>
        <taxon>Metazoa</taxon>
        <taxon>Ecdysozoa</taxon>
        <taxon>Nematoda</taxon>
        <taxon>Chromadorea</taxon>
        <taxon>Rhabditida</taxon>
        <taxon>Tylenchina</taxon>
        <taxon>Tylenchomorpha</taxon>
        <taxon>Tylenchoidea</taxon>
        <taxon>Meloidogynidae</taxon>
        <taxon>Meloidogyninae</taxon>
        <taxon>Meloidogyne</taxon>
    </lineage>
</organism>
<evidence type="ECO:0000313" key="1">
    <source>
        <dbReference type="EMBL" id="CAK5033779.1"/>
    </source>
</evidence>
<sequence>MAFAVGADTVPVQEFNGFLPCPFFRAPCCFLPFVNNNYLLISSMPKRSSSATVKEQRIIKKARERPRRNGPFGQFNGRDSTSRQQYKIYRNQQGLAESKSSSNC</sequence>
<keyword evidence="2" id="KW-1185">Reference proteome</keyword>
<evidence type="ECO:0000313" key="2">
    <source>
        <dbReference type="Proteomes" id="UP001497535"/>
    </source>
</evidence>